<evidence type="ECO:0000313" key="2">
    <source>
        <dbReference type="Proteomes" id="UP001341840"/>
    </source>
</evidence>
<reference evidence="1 2" key="1">
    <citation type="journal article" date="2023" name="Plants (Basel)">
        <title>Bridging the Gap: Combining Genomics and Transcriptomics Approaches to Understand Stylosanthes scabra, an Orphan Legume from the Brazilian Caatinga.</title>
        <authorList>
            <person name="Ferreira-Neto J.R.C."/>
            <person name="da Silva M.D."/>
            <person name="Binneck E."/>
            <person name="de Melo N.F."/>
            <person name="da Silva R.H."/>
            <person name="de Melo A.L.T.M."/>
            <person name="Pandolfi V."/>
            <person name="Bustamante F.O."/>
            <person name="Brasileiro-Vidal A.C."/>
            <person name="Benko-Iseppon A.M."/>
        </authorList>
    </citation>
    <scope>NUCLEOTIDE SEQUENCE [LARGE SCALE GENOMIC DNA]</scope>
    <source>
        <tissue evidence="1">Leaves</tissue>
    </source>
</reference>
<proteinExistence type="predicted"/>
<gene>
    <name evidence="1" type="ORF">PIB30_046428</name>
</gene>
<accession>A0ABU6WGH1</accession>
<dbReference type="Proteomes" id="UP001341840">
    <property type="component" value="Unassembled WGS sequence"/>
</dbReference>
<protein>
    <submittedName>
        <fullName evidence="1">Uncharacterized protein</fullName>
    </submittedName>
</protein>
<comment type="caution">
    <text evidence="1">The sequence shown here is derived from an EMBL/GenBank/DDBJ whole genome shotgun (WGS) entry which is preliminary data.</text>
</comment>
<dbReference type="EMBL" id="JASCZI010181532">
    <property type="protein sequence ID" value="MED6184332.1"/>
    <property type="molecule type" value="Genomic_DNA"/>
</dbReference>
<name>A0ABU6WGH1_9FABA</name>
<sequence>MVEHEFIGWKYEIVANFLILRPSYQHEAVILIRNSVAQINSHPKEFLQRENFSTEIIENILPEDLQPTVKLCIDVKRLAAAKLRLLAKNRADNIVLIAESDRVLVLVRQRRHGRRKKKKR</sequence>
<evidence type="ECO:0000313" key="1">
    <source>
        <dbReference type="EMBL" id="MED6184332.1"/>
    </source>
</evidence>
<keyword evidence="2" id="KW-1185">Reference proteome</keyword>
<organism evidence="1 2">
    <name type="scientific">Stylosanthes scabra</name>
    <dbReference type="NCBI Taxonomy" id="79078"/>
    <lineage>
        <taxon>Eukaryota</taxon>
        <taxon>Viridiplantae</taxon>
        <taxon>Streptophyta</taxon>
        <taxon>Embryophyta</taxon>
        <taxon>Tracheophyta</taxon>
        <taxon>Spermatophyta</taxon>
        <taxon>Magnoliopsida</taxon>
        <taxon>eudicotyledons</taxon>
        <taxon>Gunneridae</taxon>
        <taxon>Pentapetalae</taxon>
        <taxon>rosids</taxon>
        <taxon>fabids</taxon>
        <taxon>Fabales</taxon>
        <taxon>Fabaceae</taxon>
        <taxon>Papilionoideae</taxon>
        <taxon>50 kb inversion clade</taxon>
        <taxon>dalbergioids sensu lato</taxon>
        <taxon>Dalbergieae</taxon>
        <taxon>Pterocarpus clade</taxon>
        <taxon>Stylosanthes</taxon>
    </lineage>
</organism>